<keyword evidence="1" id="KW-1133">Transmembrane helix</keyword>
<reference evidence="2 3" key="1">
    <citation type="submission" date="2014-04" db="EMBL/GenBank/DDBJ databases">
        <authorList>
            <consortium name="DOE Joint Genome Institute"/>
            <person name="Kuo A."/>
            <person name="Kohler A."/>
            <person name="Nagy L.G."/>
            <person name="Floudas D."/>
            <person name="Copeland A."/>
            <person name="Barry K.W."/>
            <person name="Cichocki N."/>
            <person name="Veneault-Fourrey C."/>
            <person name="LaButti K."/>
            <person name="Lindquist E.A."/>
            <person name="Lipzen A."/>
            <person name="Lundell T."/>
            <person name="Morin E."/>
            <person name="Murat C."/>
            <person name="Sun H."/>
            <person name="Tunlid A."/>
            <person name="Henrissat B."/>
            <person name="Grigoriev I.V."/>
            <person name="Hibbett D.S."/>
            <person name="Martin F."/>
            <person name="Nordberg H.P."/>
            <person name="Cantor M.N."/>
            <person name="Hua S.X."/>
        </authorList>
    </citation>
    <scope>NUCLEOTIDE SEQUENCE [LARGE SCALE GENOMIC DNA]</scope>
    <source>
        <strain evidence="2 3">Foug A</strain>
    </source>
</reference>
<reference evidence="3" key="2">
    <citation type="submission" date="2015-01" db="EMBL/GenBank/DDBJ databases">
        <title>Evolutionary Origins and Diversification of the Mycorrhizal Mutualists.</title>
        <authorList>
            <consortium name="DOE Joint Genome Institute"/>
            <consortium name="Mycorrhizal Genomics Consortium"/>
            <person name="Kohler A."/>
            <person name="Kuo A."/>
            <person name="Nagy L.G."/>
            <person name="Floudas D."/>
            <person name="Copeland A."/>
            <person name="Barry K.W."/>
            <person name="Cichocki N."/>
            <person name="Veneault-Fourrey C."/>
            <person name="LaButti K."/>
            <person name="Lindquist E.A."/>
            <person name="Lipzen A."/>
            <person name="Lundell T."/>
            <person name="Morin E."/>
            <person name="Murat C."/>
            <person name="Riley R."/>
            <person name="Ohm R."/>
            <person name="Sun H."/>
            <person name="Tunlid A."/>
            <person name="Henrissat B."/>
            <person name="Grigoriev I.V."/>
            <person name="Hibbett D.S."/>
            <person name="Martin F."/>
        </authorList>
    </citation>
    <scope>NUCLEOTIDE SEQUENCE [LARGE SCALE GENOMIC DNA]</scope>
    <source>
        <strain evidence="3">Foug A</strain>
    </source>
</reference>
<dbReference type="InParanoid" id="A0A0C3DXA2"/>
<dbReference type="AlphaFoldDB" id="A0A0C3DXA2"/>
<dbReference type="HOGENOM" id="CLU_2943155_0_0_1"/>
<proteinExistence type="predicted"/>
<keyword evidence="1" id="KW-0812">Transmembrane</keyword>
<feature type="transmembrane region" description="Helical" evidence="1">
    <location>
        <begin position="39"/>
        <end position="58"/>
    </location>
</feature>
<keyword evidence="1" id="KW-0472">Membrane</keyword>
<evidence type="ECO:0000313" key="2">
    <source>
        <dbReference type="EMBL" id="KIM60541.1"/>
    </source>
</evidence>
<keyword evidence="3" id="KW-1185">Reference proteome</keyword>
<gene>
    <name evidence="2" type="ORF">SCLCIDRAFT_945773</name>
</gene>
<evidence type="ECO:0000256" key="1">
    <source>
        <dbReference type="SAM" id="Phobius"/>
    </source>
</evidence>
<name>A0A0C3DXA2_9AGAM</name>
<dbReference type="Proteomes" id="UP000053989">
    <property type="component" value="Unassembled WGS sequence"/>
</dbReference>
<dbReference type="EMBL" id="KN822061">
    <property type="protein sequence ID" value="KIM60541.1"/>
    <property type="molecule type" value="Genomic_DNA"/>
</dbReference>
<protein>
    <submittedName>
        <fullName evidence="2">Uncharacterized protein</fullName>
    </submittedName>
</protein>
<accession>A0A0C3DXA2</accession>
<organism evidence="2 3">
    <name type="scientific">Scleroderma citrinum Foug A</name>
    <dbReference type="NCBI Taxonomy" id="1036808"/>
    <lineage>
        <taxon>Eukaryota</taxon>
        <taxon>Fungi</taxon>
        <taxon>Dikarya</taxon>
        <taxon>Basidiomycota</taxon>
        <taxon>Agaricomycotina</taxon>
        <taxon>Agaricomycetes</taxon>
        <taxon>Agaricomycetidae</taxon>
        <taxon>Boletales</taxon>
        <taxon>Sclerodermatineae</taxon>
        <taxon>Sclerodermataceae</taxon>
        <taxon>Scleroderma</taxon>
    </lineage>
</organism>
<evidence type="ECO:0000313" key="3">
    <source>
        <dbReference type="Proteomes" id="UP000053989"/>
    </source>
</evidence>
<sequence length="60" mass="6824">MPMVCGEGMKAFRCLQLEIIEQPKHLCVGKLARRCSMQLTRVVYFACLIGIDMTIYSGNR</sequence>